<feature type="domain" description="Nudix hydrolase" evidence="3">
    <location>
        <begin position="88"/>
        <end position="217"/>
    </location>
</feature>
<reference evidence="4 5" key="1">
    <citation type="submission" date="2019-10" db="EMBL/GenBank/DDBJ databases">
        <title>Rubrobacter sp nov SCSIO 52090 isolated from a deep-sea sediment in the South China Sea.</title>
        <authorList>
            <person name="Chen R.W."/>
        </authorList>
    </citation>
    <scope>NUCLEOTIDE SEQUENCE [LARGE SCALE GENOMIC DNA]</scope>
    <source>
        <strain evidence="4 5">SCSIO 52909</strain>
    </source>
</reference>
<dbReference type="InterPro" id="IPR000086">
    <property type="entry name" value="NUDIX_hydrolase_dom"/>
</dbReference>
<dbReference type="GO" id="GO:0016787">
    <property type="term" value="F:hydrolase activity"/>
    <property type="evidence" value="ECO:0007669"/>
    <property type="project" value="UniProtKB-KW"/>
</dbReference>
<dbReference type="PANTHER" id="PTHR43222">
    <property type="entry name" value="NUDIX HYDROLASE 23"/>
    <property type="match status" value="1"/>
</dbReference>
<dbReference type="Gene3D" id="3.90.79.10">
    <property type="entry name" value="Nucleoside Triphosphate Pyrophosphohydrolase"/>
    <property type="match status" value="1"/>
</dbReference>
<feature type="compositionally biased region" description="Basic residues" evidence="2">
    <location>
        <begin position="12"/>
        <end position="21"/>
    </location>
</feature>
<dbReference type="PROSITE" id="PS51462">
    <property type="entry name" value="NUDIX"/>
    <property type="match status" value="1"/>
</dbReference>
<dbReference type="InterPro" id="IPR020084">
    <property type="entry name" value="NUDIX_hydrolase_CS"/>
</dbReference>
<evidence type="ECO:0000256" key="1">
    <source>
        <dbReference type="ARBA" id="ARBA00022801"/>
    </source>
</evidence>
<accession>A0A6G8QEC0</accession>
<proteinExistence type="predicted"/>
<gene>
    <name evidence="4" type="ORF">GBA63_20910</name>
</gene>
<evidence type="ECO:0000256" key="2">
    <source>
        <dbReference type="SAM" id="MobiDB-lite"/>
    </source>
</evidence>
<evidence type="ECO:0000313" key="4">
    <source>
        <dbReference type="EMBL" id="QIN84829.1"/>
    </source>
</evidence>
<name>A0A6G8QEC0_9ACTN</name>
<dbReference type="PROSITE" id="PS00893">
    <property type="entry name" value="NUDIX_BOX"/>
    <property type="match status" value="1"/>
</dbReference>
<dbReference type="SUPFAM" id="SSF55811">
    <property type="entry name" value="Nudix"/>
    <property type="match status" value="1"/>
</dbReference>
<dbReference type="Pfam" id="PF00293">
    <property type="entry name" value="NUDIX"/>
    <property type="match status" value="1"/>
</dbReference>
<sequence>MGLVSRFLRHAPLRTALRPRRGREDRGPTRRRRRGPRQDAGVSGTARKVPFSPTEPFRYCPADGTKLTDPRPSGGVTCPLCGRSWYRNPVPAVGAAIVGGDKALVTVRAREPHRGKVDVPGGFLEVGEHPVDGLRREAREELGVELEVDPTPVLLAPHTYGPEGVWVLAIGFRARILRGTPDPADDVAEALWIGAEEVEGVDFAWEHDRGFVRAALAQRG</sequence>
<protein>
    <submittedName>
        <fullName evidence="4">NUDIX domain-containing protein</fullName>
    </submittedName>
</protein>
<dbReference type="PANTHER" id="PTHR43222:SF2">
    <property type="entry name" value="NUDIX HYDROLASE 23, CHLOROPLASTIC"/>
    <property type="match status" value="1"/>
</dbReference>
<dbReference type="InterPro" id="IPR015797">
    <property type="entry name" value="NUDIX_hydrolase-like_dom_sf"/>
</dbReference>
<dbReference type="EMBL" id="CP045119">
    <property type="protein sequence ID" value="QIN84829.1"/>
    <property type="molecule type" value="Genomic_DNA"/>
</dbReference>
<evidence type="ECO:0000313" key="5">
    <source>
        <dbReference type="Proteomes" id="UP000501452"/>
    </source>
</evidence>
<organism evidence="4 5">
    <name type="scientific">Rubrobacter tropicus</name>
    <dbReference type="NCBI Taxonomy" id="2653851"/>
    <lineage>
        <taxon>Bacteria</taxon>
        <taxon>Bacillati</taxon>
        <taxon>Actinomycetota</taxon>
        <taxon>Rubrobacteria</taxon>
        <taxon>Rubrobacterales</taxon>
        <taxon>Rubrobacteraceae</taxon>
        <taxon>Rubrobacter</taxon>
    </lineage>
</organism>
<feature type="region of interest" description="Disordered" evidence="2">
    <location>
        <begin position="12"/>
        <end position="55"/>
    </location>
</feature>
<dbReference type="Proteomes" id="UP000501452">
    <property type="component" value="Chromosome"/>
</dbReference>
<dbReference type="AlphaFoldDB" id="A0A6G8QEC0"/>
<evidence type="ECO:0000259" key="3">
    <source>
        <dbReference type="PROSITE" id="PS51462"/>
    </source>
</evidence>
<dbReference type="KEGG" id="rub:GBA63_20910"/>
<keyword evidence="1" id="KW-0378">Hydrolase</keyword>
<keyword evidence="5" id="KW-1185">Reference proteome</keyword>